<dbReference type="SUPFAM" id="SSF55961">
    <property type="entry name" value="Bet v1-like"/>
    <property type="match status" value="1"/>
</dbReference>
<dbReference type="Proteomes" id="UP000198415">
    <property type="component" value="Unassembled WGS sequence"/>
</dbReference>
<organism evidence="1 2">
    <name type="scientific">Actinoplanes regularis</name>
    <dbReference type="NCBI Taxonomy" id="52697"/>
    <lineage>
        <taxon>Bacteria</taxon>
        <taxon>Bacillati</taxon>
        <taxon>Actinomycetota</taxon>
        <taxon>Actinomycetes</taxon>
        <taxon>Micromonosporales</taxon>
        <taxon>Micromonosporaceae</taxon>
        <taxon>Actinoplanes</taxon>
    </lineage>
</organism>
<protein>
    <submittedName>
        <fullName evidence="1">Polyketide cyclase / dehydrase and lipid transport</fullName>
    </submittedName>
</protein>
<accession>A0A238VCA7</accession>
<keyword evidence="2" id="KW-1185">Reference proteome</keyword>
<reference evidence="1 2" key="1">
    <citation type="submission" date="2017-06" db="EMBL/GenBank/DDBJ databases">
        <authorList>
            <person name="Kim H.J."/>
            <person name="Triplett B.A."/>
        </authorList>
    </citation>
    <scope>NUCLEOTIDE SEQUENCE [LARGE SCALE GENOMIC DNA]</scope>
    <source>
        <strain evidence="1 2">DSM 43151</strain>
    </source>
</reference>
<dbReference type="OrthoDB" id="4823586at2"/>
<dbReference type="AlphaFoldDB" id="A0A238VCA7"/>
<gene>
    <name evidence="1" type="ORF">SAMN06264365_1011029</name>
</gene>
<proteinExistence type="predicted"/>
<dbReference type="Pfam" id="PF10604">
    <property type="entry name" value="Polyketide_cyc2"/>
    <property type="match status" value="1"/>
</dbReference>
<dbReference type="Gene3D" id="3.30.530.20">
    <property type="match status" value="1"/>
</dbReference>
<name>A0A238VCA7_9ACTN</name>
<sequence length="162" mass="17422">MSGSGPADDPARPGSGEFTATVIVNAPAPKVFAAFLNWEKQSEWIPFTRVRVVEGDGGEGSLVEAVTALGPAVLRDELRVVKVNAPYEVRVVHCGKVLRGPGSMRCTAMSGDRTQIVLHEWFHLPPGPVGKIAWPVLWPGSKLGFTGALKRFGRLVEQGRLP</sequence>
<dbReference type="RefSeq" id="WP_089291719.1">
    <property type="nucleotide sequence ID" value="NZ_BOMU01000002.1"/>
</dbReference>
<dbReference type="CDD" id="cd07812">
    <property type="entry name" value="SRPBCC"/>
    <property type="match status" value="1"/>
</dbReference>
<dbReference type="EMBL" id="FZNR01000001">
    <property type="protein sequence ID" value="SNR32032.1"/>
    <property type="molecule type" value="Genomic_DNA"/>
</dbReference>
<dbReference type="InterPro" id="IPR019587">
    <property type="entry name" value="Polyketide_cyclase/dehydratase"/>
</dbReference>
<dbReference type="InterPro" id="IPR023393">
    <property type="entry name" value="START-like_dom_sf"/>
</dbReference>
<evidence type="ECO:0000313" key="2">
    <source>
        <dbReference type="Proteomes" id="UP000198415"/>
    </source>
</evidence>
<evidence type="ECO:0000313" key="1">
    <source>
        <dbReference type="EMBL" id="SNR32032.1"/>
    </source>
</evidence>